<keyword evidence="6 8" id="KW-1133">Transmembrane helix</keyword>
<dbReference type="GO" id="GO:0016020">
    <property type="term" value="C:membrane"/>
    <property type="evidence" value="ECO:0007669"/>
    <property type="project" value="UniProtKB-SubCell"/>
</dbReference>
<protein>
    <submittedName>
        <fullName evidence="12">MBOAT_2 domain-containing protein</fullName>
    </submittedName>
</protein>
<feature type="domain" description="Wax synthase" evidence="10">
    <location>
        <begin position="258"/>
        <end position="345"/>
    </location>
</feature>
<evidence type="ECO:0000256" key="8">
    <source>
        <dbReference type="SAM" id="Phobius"/>
    </source>
</evidence>
<evidence type="ECO:0000256" key="1">
    <source>
        <dbReference type="ARBA" id="ARBA00004141"/>
    </source>
</evidence>
<dbReference type="EMBL" id="ADAS02000031">
    <property type="protein sequence ID" value="OAV95211.1"/>
    <property type="molecule type" value="Genomic_DNA"/>
</dbReference>
<feature type="transmembrane region" description="Helical" evidence="8">
    <location>
        <begin position="158"/>
        <end position="175"/>
    </location>
</feature>
<reference evidence="11" key="1">
    <citation type="submission" date="2009-11" db="EMBL/GenBank/DDBJ databases">
        <authorList>
            <consortium name="The Broad Institute Genome Sequencing Platform"/>
            <person name="Ward D."/>
            <person name="Feldgarden M."/>
            <person name="Earl A."/>
            <person name="Young S.K."/>
            <person name="Zeng Q."/>
            <person name="Koehrsen M."/>
            <person name="Alvarado L."/>
            <person name="Berlin A."/>
            <person name="Bochicchio J."/>
            <person name="Borenstein D."/>
            <person name="Chapman S.B."/>
            <person name="Chen Z."/>
            <person name="Engels R."/>
            <person name="Freedman E."/>
            <person name="Gellesch M."/>
            <person name="Goldberg J."/>
            <person name="Griggs A."/>
            <person name="Gujja S."/>
            <person name="Heilman E."/>
            <person name="Heiman D."/>
            <person name="Hepburn T."/>
            <person name="Howarth C."/>
            <person name="Jen D."/>
            <person name="Larson L."/>
            <person name="Lewis B."/>
            <person name="Mehta T."/>
            <person name="Park D."/>
            <person name="Pearson M."/>
            <person name="Roberts A."/>
            <person name="Saif S."/>
            <person name="Shea T."/>
            <person name="Shenoy N."/>
            <person name="Sisk P."/>
            <person name="Stolte C."/>
            <person name="Sykes S."/>
            <person name="Thomson T."/>
            <person name="Walk T."/>
            <person name="White J."/>
            <person name="Yandava C."/>
            <person name="Izard J."/>
            <person name="Baranova O.V."/>
            <person name="Blanton J.M."/>
            <person name="Tanner A.C."/>
            <person name="Dewhirst F.E."/>
            <person name="Haas B."/>
            <person name="Nusbaum C."/>
            <person name="Birren B."/>
        </authorList>
    </citation>
    <scope>NUCLEOTIDE SEQUENCE [LARGE SCALE GENOMIC DNA]</scope>
    <source>
        <strain evidence="11">1-1 BBBD Race 1</strain>
    </source>
</reference>
<keyword evidence="9" id="KW-0732">Signal</keyword>
<dbReference type="AlphaFoldDB" id="A0A180GRN4"/>
<organism evidence="11">
    <name type="scientific">Puccinia triticina (isolate 1-1 / race 1 (BBBD))</name>
    <name type="common">Brown leaf rust fungus</name>
    <dbReference type="NCBI Taxonomy" id="630390"/>
    <lineage>
        <taxon>Eukaryota</taxon>
        <taxon>Fungi</taxon>
        <taxon>Dikarya</taxon>
        <taxon>Basidiomycota</taxon>
        <taxon>Pucciniomycotina</taxon>
        <taxon>Pucciniomycetes</taxon>
        <taxon>Pucciniales</taxon>
        <taxon>Pucciniaceae</taxon>
        <taxon>Puccinia</taxon>
    </lineage>
</organism>
<reference evidence="12" key="4">
    <citation type="submission" date="2025-05" db="UniProtKB">
        <authorList>
            <consortium name="EnsemblFungi"/>
        </authorList>
    </citation>
    <scope>IDENTIFICATION</scope>
    <source>
        <strain evidence="12">isolate 1-1 / race 1 (BBBD)</strain>
    </source>
</reference>
<dbReference type="PANTHER" id="PTHR31595">
    <property type="entry name" value="LONG-CHAIN-ALCOHOL O-FATTY-ACYLTRANSFERASE 3-RELATED"/>
    <property type="match status" value="1"/>
</dbReference>
<reference evidence="11" key="2">
    <citation type="submission" date="2016-05" db="EMBL/GenBank/DDBJ databases">
        <title>Comparative analysis highlights variable genome content of wheat rusts and divergence of the mating loci.</title>
        <authorList>
            <person name="Cuomo C.A."/>
            <person name="Bakkeren G."/>
            <person name="Szabo L."/>
            <person name="Khalil H."/>
            <person name="Joly D."/>
            <person name="Goldberg J."/>
            <person name="Young S."/>
            <person name="Zeng Q."/>
            <person name="Fellers J."/>
        </authorList>
    </citation>
    <scope>NUCLEOTIDE SEQUENCE [LARGE SCALE GENOMIC DNA]</scope>
    <source>
        <strain evidence="11">1-1 BBBD Race 1</strain>
    </source>
</reference>
<comment type="subcellular location">
    <subcellularLocation>
        <location evidence="1">Membrane</location>
        <topology evidence="1">Multi-pass membrane protein</topology>
    </subcellularLocation>
</comment>
<feature type="transmembrane region" description="Helical" evidence="8">
    <location>
        <begin position="36"/>
        <end position="57"/>
    </location>
</feature>
<feature type="transmembrane region" description="Helical" evidence="8">
    <location>
        <begin position="195"/>
        <end position="219"/>
    </location>
</feature>
<dbReference type="STRING" id="630390.A0A180GRN4"/>
<evidence type="ECO:0000256" key="6">
    <source>
        <dbReference type="ARBA" id="ARBA00022989"/>
    </source>
</evidence>
<evidence type="ECO:0000313" key="13">
    <source>
        <dbReference type="Proteomes" id="UP000005240"/>
    </source>
</evidence>
<dbReference type="PANTHER" id="PTHR31595:SF57">
    <property type="entry name" value="OS04G0481900 PROTEIN"/>
    <property type="match status" value="1"/>
</dbReference>
<dbReference type="InterPro" id="IPR032805">
    <property type="entry name" value="Wax_synthase_dom"/>
</dbReference>
<accession>A0A180GRN4</accession>
<evidence type="ECO:0000256" key="5">
    <source>
        <dbReference type="ARBA" id="ARBA00022692"/>
    </source>
</evidence>
<dbReference type="GO" id="GO:0008374">
    <property type="term" value="F:O-acyltransferase activity"/>
    <property type="evidence" value="ECO:0007669"/>
    <property type="project" value="InterPro"/>
</dbReference>
<keyword evidence="5 8" id="KW-0812">Transmembrane</keyword>
<keyword evidence="4" id="KW-0808">Transferase</keyword>
<keyword evidence="7 8" id="KW-0472">Membrane</keyword>
<proteinExistence type="inferred from homology"/>
<dbReference type="VEuPathDB" id="FungiDB:PTTG_04373"/>
<feature type="chain" id="PRO_5008110210" evidence="9">
    <location>
        <begin position="27"/>
        <end position="428"/>
    </location>
</feature>
<name>A0A180GRN4_PUCT1</name>
<dbReference type="InterPro" id="IPR044851">
    <property type="entry name" value="Wax_synthase"/>
</dbReference>
<evidence type="ECO:0000256" key="2">
    <source>
        <dbReference type="ARBA" id="ARBA00005179"/>
    </source>
</evidence>
<evidence type="ECO:0000256" key="9">
    <source>
        <dbReference type="SAM" id="SignalP"/>
    </source>
</evidence>
<comment type="pathway">
    <text evidence="2">Secondary metabolite biosynthesis.</text>
</comment>
<evidence type="ECO:0000256" key="4">
    <source>
        <dbReference type="ARBA" id="ARBA00022679"/>
    </source>
</evidence>
<gene>
    <name evidence="11" type="ORF">PTTG_04373</name>
</gene>
<feature type="transmembrane region" description="Helical" evidence="8">
    <location>
        <begin position="373"/>
        <end position="391"/>
    </location>
</feature>
<evidence type="ECO:0000259" key="10">
    <source>
        <dbReference type="Pfam" id="PF13813"/>
    </source>
</evidence>
<evidence type="ECO:0000256" key="3">
    <source>
        <dbReference type="ARBA" id="ARBA00007282"/>
    </source>
</evidence>
<dbReference type="Pfam" id="PF13813">
    <property type="entry name" value="MBOAT_2"/>
    <property type="match status" value="1"/>
</dbReference>
<feature type="signal peptide" evidence="9">
    <location>
        <begin position="1"/>
        <end position="26"/>
    </location>
</feature>
<dbReference type="GO" id="GO:0006629">
    <property type="term" value="P:lipid metabolic process"/>
    <property type="evidence" value="ECO:0007669"/>
    <property type="project" value="InterPro"/>
</dbReference>
<evidence type="ECO:0000313" key="11">
    <source>
        <dbReference type="EMBL" id="OAV95211.1"/>
    </source>
</evidence>
<dbReference type="EnsemblFungi" id="PTTG_04373-t43_1">
    <property type="protein sequence ID" value="PTTG_04373-t43_1-p1"/>
    <property type="gene ID" value="PTTG_04373"/>
</dbReference>
<reference evidence="12 13" key="3">
    <citation type="journal article" date="2017" name="G3 (Bethesda)">
        <title>Comparative analysis highlights variable genome content of wheat rusts and divergence of the mating loci.</title>
        <authorList>
            <person name="Cuomo C.A."/>
            <person name="Bakkeren G."/>
            <person name="Khalil H.B."/>
            <person name="Panwar V."/>
            <person name="Joly D."/>
            <person name="Linning R."/>
            <person name="Sakthikumar S."/>
            <person name="Song X."/>
            <person name="Adiconis X."/>
            <person name="Fan L."/>
            <person name="Goldberg J.M."/>
            <person name="Levin J.Z."/>
            <person name="Young S."/>
            <person name="Zeng Q."/>
            <person name="Anikster Y."/>
            <person name="Bruce M."/>
            <person name="Wang M."/>
            <person name="Yin C."/>
            <person name="McCallum B."/>
            <person name="Szabo L.J."/>
            <person name="Hulbert S."/>
            <person name="Chen X."/>
            <person name="Fellers J.P."/>
        </authorList>
    </citation>
    <scope>NUCLEOTIDE SEQUENCE</scope>
    <source>
        <strain evidence="12">isolate 1-1 / race 1 (BBBD)</strain>
        <strain evidence="13">Isolate 1-1 / race 1 (BBBD)</strain>
    </source>
</reference>
<feature type="transmembrane region" description="Helical" evidence="8">
    <location>
        <begin position="310"/>
        <end position="330"/>
    </location>
</feature>
<keyword evidence="13" id="KW-1185">Reference proteome</keyword>
<comment type="similarity">
    <text evidence="3">Belongs to the wax synthase family.</text>
</comment>
<dbReference type="OrthoDB" id="1077582at2759"/>
<evidence type="ECO:0000256" key="7">
    <source>
        <dbReference type="ARBA" id="ARBA00023136"/>
    </source>
</evidence>
<dbReference type="Proteomes" id="UP000005240">
    <property type="component" value="Unassembled WGS sequence"/>
</dbReference>
<sequence>MMQWLRTSSHLFVLFIQAILLQLVWTQPVHLDSRRMRWTRISLLPLTLGLLFVNRCLRRQDSEFVRPFQANPGCMLTPDTLKAILLAFNQPSPARAAKLHASPGPHADSLPTILFRAVFLVIKASSNPSKQVKLVTGGSRHTIRADLAFLLSTVRRMLVLNTVGVLGLYCWKGVHDDALVGRFPILSRYQTQTSAVVWGVFIWTGIDLVGCLVRIAAFVSKAVHRLLSHHSRAYRNLFSDADLSRVDLEETCPVWFTKSPLEAASLSAFWRNHWHTMLQDLFVEAGAIPLTSLVRWTFASRKPHPKLLRLSGIIGAFGVSAILHEAGIWCNAGSFDRRLRTLTFFLSQAVAICLENGFKSLSGKLVDGPLGRIWTFSWLIFFGAPMIEAWLEGLAFDKHKMFDHANQLGLWRMLSTPFILPKLIFSFE</sequence>
<evidence type="ECO:0000313" key="12">
    <source>
        <dbReference type="EnsemblFungi" id="PTTG_04373-t43_1-p1"/>
    </source>
</evidence>